<dbReference type="AlphaFoldDB" id="C5BY53"/>
<dbReference type="HOGENOM" id="CLU_104140_0_0_11"/>
<dbReference type="STRING" id="471853.Bcav_2708"/>
<evidence type="ECO:0000259" key="2">
    <source>
        <dbReference type="Pfam" id="PF02557"/>
    </source>
</evidence>
<proteinExistence type="predicted"/>
<evidence type="ECO:0000313" key="4">
    <source>
        <dbReference type="Proteomes" id="UP000007962"/>
    </source>
</evidence>
<keyword evidence="3" id="KW-0645">Protease</keyword>
<accession>C5BY53</accession>
<dbReference type="GO" id="GO:0004180">
    <property type="term" value="F:carboxypeptidase activity"/>
    <property type="evidence" value="ECO:0007669"/>
    <property type="project" value="UniProtKB-KW"/>
</dbReference>
<gene>
    <name evidence="3" type="ordered locus">Bcav_2708</name>
</gene>
<dbReference type="Gene3D" id="3.30.1380.10">
    <property type="match status" value="1"/>
</dbReference>
<feature type="domain" description="D-alanyl-D-alanine carboxypeptidase-like core" evidence="2">
    <location>
        <begin position="57"/>
        <end position="133"/>
    </location>
</feature>
<keyword evidence="4" id="KW-1185">Reference proteome</keyword>
<dbReference type="PANTHER" id="PTHR34385:SF1">
    <property type="entry name" value="PEPTIDOGLYCAN L-ALANYL-D-GLUTAMATE ENDOPEPTIDASE CWLK"/>
    <property type="match status" value="1"/>
</dbReference>
<dbReference type="InterPro" id="IPR009045">
    <property type="entry name" value="Zn_M74/Hedgehog-like"/>
</dbReference>
<dbReference type="Proteomes" id="UP000007962">
    <property type="component" value="Chromosome"/>
</dbReference>
<evidence type="ECO:0000256" key="1">
    <source>
        <dbReference type="SAM" id="MobiDB-lite"/>
    </source>
</evidence>
<keyword evidence="3" id="KW-0121">Carboxypeptidase</keyword>
<dbReference type="EMBL" id="CP001618">
    <property type="protein sequence ID" value="ACQ80953.1"/>
    <property type="molecule type" value="Genomic_DNA"/>
</dbReference>
<dbReference type="InterPro" id="IPR003709">
    <property type="entry name" value="VanY-like_core_dom"/>
</dbReference>
<dbReference type="GO" id="GO:0006508">
    <property type="term" value="P:proteolysis"/>
    <property type="evidence" value="ECO:0007669"/>
    <property type="project" value="InterPro"/>
</dbReference>
<sequence>MLAAVLVAGAFGAARLLAPGTEPTEWSPAAEPTDRSPVADQPDRPPASTGGEAATGLDPELERRFELAQAAAAEDGVPLTLTSGWRTAEEQQALVDDAVRRYGSVDEAHRWVLPPDTSEHVAGAAIDVGPTDGALWLGEHGWEFGLCRTYANEVWHFEATIEPGGTCGEMFADASHGWD</sequence>
<dbReference type="InterPro" id="IPR052179">
    <property type="entry name" value="DD-CPase-like"/>
</dbReference>
<reference evidence="3 4" key="1">
    <citation type="journal article" date="2009" name="Stand. Genomic Sci.">
        <title>Complete genome sequence of Beutenbergia cavernae type strain (HKI 0122).</title>
        <authorList>
            <person name="Land M."/>
            <person name="Pukall R."/>
            <person name="Abt B."/>
            <person name="Goker M."/>
            <person name="Rohde M."/>
            <person name="Glavina Del Rio T."/>
            <person name="Tice H."/>
            <person name="Copeland A."/>
            <person name="Cheng J.F."/>
            <person name="Lucas S."/>
            <person name="Chen F."/>
            <person name="Nolan M."/>
            <person name="Bruce D."/>
            <person name="Goodwin L."/>
            <person name="Pitluck S."/>
            <person name="Ivanova N."/>
            <person name="Mavromatis K."/>
            <person name="Ovchinnikova G."/>
            <person name="Pati A."/>
            <person name="Chen A."/>
            <person name="Palaniappan K."/>
            <person name="Hauser L."/>
            <person name="Chang Y.J."/>
            <person name="Jefferies C.C."/>
            <person name="Saunders E."/>
            <person name="Brettin T."/>
            <person name="Detter J.C."/>
            <person name="Han C."/>
            <person name="Chain P."/>
            <person name="Bristow J."/>
            <person name="Eisen J.A."/>
            <person name="Markowitz V."/>
            <person name="Hugenholtz P."/>
            <person name="Kyrpides N.C."/>
            <person name="Klenk H.P."/>
            <person name="Lapidus A."/>
        </authorList>
    </citation>
    <scope>NUCLEOTIDE SEQUENCE [LARGE SCALE GENOMIC DNA]</scope>
    <source>
        <strain evidence="4">ATCC BAA-8 / DSM 12333 / NBRC 16432</strain>
    </source>
</reference>
<name>C5BY53_BEUC1</name>
<dbReference type="SUPFAM" id="SSF55166">
    <property type="entry name" value="Hedgehog/DD-peptidase"/>
    <property type="match status" value="1"/>
</dbReference>
<dbReference type="KEGG" id="bcv:Bcav_2708"/>
<dbReference type="Pfam" id="PF02557">
    <property type="entry name" value="VanY"/>
    <property type="match status" value="1"/>
</dbReference>
<feature type="region of interest" description="Disordered" evidence="1">
    <location>
        <begin position="20"/>
        <end position="56"/>
    </location>
</feature>
<dbReference type="CDD" id="cd14846">
    <property type="entry name" value="Peptidase_M15_like"/>
    <property type="match status" value="1"/>
</dbReference>
<protein>
    <submittedName>
        <fullName evidence="3">Peptidase M15B and M15C DD-carboxypeptidase VanY/endolysin</fullName>
    </submittedName>
</protein>
<evidence type="ECO:0000313" key="3">
    <source>
        <dbReference type="EMBL" id="ACQ80953.1"/>
    </source>
</evidence>
<keyword evidence="3" id="KW-0378">Hydrolase</keyword>
<organism evidence="3 4">
    <name type="scientific">Beutenbergia cavernae (strain ATCC BAA-8 / DSM 12333 / CCUG 43141 / JCM 11478 / NBRC 16432 / NCIMB 13614 / HKI 0122)</name>
    <dbReference type="NCBI Taxonomy" id="471853"/>
    <lineage>
        <taxon>Bacteria</taxon>
        <taxon>Bacillati</taxon>
        <taxon>Actinomycetota</taxon>
        <taxon>Actinomycetes</taxon>
        <taxon>Micrococcales</taxon>
        <taxon>Beutenbergiaceae</taxon>
        <taxon>Beutenbergia</taxon>
    </lineage>
</organism>
<dbReference type="eggNOG" id="COG1876">
    <property type="taxonomic scope" value="Bacteria"/>
</dbReference>
<dbReference type="PANTHER" id="PTHR34385">
    <property type="entry name" value="D-ALANYL-D-ALANINE CARBOXYPEPTIDASE"/>
    <property type="match status" value="1"/>
</dbReference>